<dbReference type="Pfam" id="PF13338">
    <property type="entry name" value="AbiEi_4"/>
    <property type="match status" value="1"/>
</dbReference>
<comment type="caution">
    <text evidence="2">The sequence shown here is derived from an EMBL/GenBank/DDBJ whole genome shotgun (WGS) entry which is preliminary data.</text>
</comment>
<organism evidence="2 3">
    <name type="scientific">Isoptericola luteus</name>
    <dbReference type="NCBI Taxonomy" id="2879484"/>
    <lineage>
        <taxon>Bacteria</taxon>
        <taxon>Bacillati</taxon>
        <taxon>Actinomycetota</taxon>
        <taxon>Actinomycetes</taxon>
        <taxon>Micrococcales</taxon>
        <taxon>Promicromonosporaceae</taxon>
        <taxon>Isoptericola</taxon>
    </lineage>
</organism>
<dbReference type="Proteomes" id="UP001319870">
    <property type="component" value="Unassembled WGS sequence"/>
</dbReference>
<proteinExistence type="predicted"/>
<gene>
    <name evidence="2" type="ORF">LEP48_05225</name>
</gene>
<evidence type="ECO:0000259" key="1">
    <source>
        <dbReference type="Pfam" id="PF13338"/>
    </source>
</evidence>
<reference evidence="2 3" key="1">
    <citation type="submission" date="2021-09" db="EMBL/GenBank/DDBJ databases">
        <title>Isoptericola luteus sp. nov., a novel bacterium isolated from Harbin, the capital city of Heilongjiang province.</title>
        <authorList>
            <person name="Li J."/>
        </authorList>
    </citation>
    <scope>NUCLEOTIDE SEQUENCE [LARGE SCALE GENOMIC DNA]</scope>
    <source>
        <strain evidence="2 3">NEAU-Y5</strain>
    </source>
</reference>
<dbReference type="RefSeq" id="WP_225564530.1">
    <property type="nucleotide sequence ID" value="NZ_JAIXCQ010000003.1"/>
</dbReference>
<feature type="domain" description="AbiEi antitoxin N-terminal" evidence="1">
    <location>
        <begin position="5"/>
        <end position="47"/>
    </location>
</feature>
<dbReference type="EMBL" id="JAIXCQ010000003">
    <property type="protein sequence ID" value="MCA5892754.1"/>
    <property type="molecule type" value="Genomic_DNA"/>
</dbReference>
<accession>A0ABS7ZCH5</accession>
<evidence type="ECO:0000313" key="3">
    <source>
        <dbReference type="Proteomes" id="UP001319870"/>
    </source>
</evidence>
<keyword evidence="3" id="KW-1185">Reference proteome</keyword>
<dbReference type="InterPro" id="IPR025159">
    <property type="entry name" value="AbiEi_N"/>
</dbReference>
<protein>
    <recommendedName>
        <fullName evidence="1">AbiEi antitoxin N-terminal domain-containing protein</fullName>
    </recommendedName>
</protein>
<evidence type="ECO:0000313" key="2">
    <source>
        <dbReference type="EMBL" id="MCA5892754.1"/>
    </source>
</evidence>
<sequence>MPPSLLDLAEAQEGLLSTEQCGRHGVGASRCSRAVAGGRWSRVTRGVVDTITVPPASRTAFDVPRSPVPPLSVTSAPDLVPWPPRSDGDRLFGHLRRRAGWLGHLAHGATSIPVGTSALAFLGIEGTPVTAAPDVALPWAAKRQPRAGVPLRQFDDGLTTVPFGDGRTGEIRIAAPEWALAQAVPELTMERGLAVLDSARRLRLVDRHGVERSHDHARGRRGVAARHDLWDLADPRAASPLESFARWQCIAEGVPPDTLQLVVRDLAGAPFAVGDLAWRLGPTQWLVGELDGYEWHDGDPARVVRDRDRDNAFTALGVRLLRFDAGHLRRGEVGTAVRRALHAYRRTGG</sequence>
<name>A0ABS7ZCH5_9MICO</name>